<keyword evidence="3" id="KW-1133">Transmembrane helix</keyword>
<keyword evidence="3" id="KW-0812">Transmembrane</keyword>
<proteinExistence type="predicted"/>
<protein>
    <recommendedName>
        <fullName evidence="4">Xylanolytic transcriptional activator regulatory domain-containing protein</fullName>
    </recommendedName>
</protein>
<keyword evidence="1" id="KW-0539">Nucleus</keyword>
<dbReference type="EMBL" id="JPDN02000042">
    <property type="protein sequence ID" value="PON22049.1"/>
    <property type="molecule type" value="Genomic_DNA"/>
</dbReference>
<dbReference type="STRING" id="398673.A0A2P4ZCM1"/>
<keyword evidence="6" id="KW-1185">Reference proteome</keyword>
<feature type="compositionally biased region" description="Low complexity" evidence="2">
    <location>
        <begin position="101"/>
        <end position="111"/>
    </location>
</feature>
<feature type="compositionally biased region" description="Polar residues" evidence="2">
    <location>
        <begin position="1"/>
        <end position="10"/>
    </location>
</feature>
<feature type="domain" description="Xylanolytic transcriptional activator regulatory" evidence="4">
    <location>
        <begin position="552"/>
        <end position="629"/>
    </location>
</feature>
<dbReference type="GO" id="GO:0006351">
    <property type="term" value="P:DNA-templated transcription"/>
    <property type="evidence" value="ECO:0007669"/>
    <property type="project" value="InterPro"/>
</dbReference>
<dbReference type="InterPro" id="IPR050987">
    <property type="entry name" value="AtrR-like"/>
</dbReference>
<dbReference type="Proteomes" id="UP000054821">
    <property type="component" value="Unassembled WGS sequence"/>
</dbReference>
<organism evidence="5 6">
    <name type="scientific">Trichoderma gamsii</name>
    <dbReference type="NCBI Taxonomy" id="398673"/>
    <lineage>
        <taxon>Eukaryota</taxon>
        <taxon>Fungi</taxon>
        <taxon>Dikarya</taxon>
        <taxon>Ascomycota</taxon>
        <taxon>Pezizomycotina</taxon>
        <taxon>Sordariomycetes</taxon>
        <taxon>Hypocreomycetidae</taxon>
        <taxon>Hypocreales</taxon>
        <taxon>Hypocreaceae</taxon>
        <taxon>Trichoderma</taxon>
    </lineage>
</organism>
<dbReference type="PANTHER" id="PTHR46910">
    <property type="entry name" value="TRANSCRIPTION FACTOR PDR1"/>
    <property type="match status" value="1"/>
</dbReference>
<dbReference type="Pfam" id="PF04082">
    <property type="entry name" value="Fungal_trans"/>
    <property type="match status" value="1"/>
</dbReference>
<feature type="compositionally biased region" description="Basic and acidic residues" evidence="2">
    <location>
        <begin position="80"/>
        <end position="94"/>
    </location>
</feature>
<feature type="region of interest" description="Disordered" evidence="2">
    <location>
        <begin position="1"/>
        <end position="21"/>
    </location>
</feature>
<dbReference type="GO" id="GO:0008270">
    <property type="term" value="F:zinc ion binding"/>
    <property type="evidence" value="ECO:0007669"/>
    <property type="project" value="InterPro"/>
</dbReference>
<evidence type="ECO:0000313" key="5">
    <source>
        <dbReference type="EMBL" id="PON22049.1"/>
    </source>
</evidence>
<dbReference type="GO" id="GO:0003677">
    <property type="term" value="F:DNA binding"/>
    <property type="evidence" value="ECO:0007669"/>
    <property type="project" value="InterPro"/>
</dbReference>
<dbReference type="RefSeq" id="XP_024404773.1">
    <property type="nucleotide sequence ID" value="XM_024550486.1"/>
</dbReference>
<accession>A0A2P4ZCM1</accession>
<gene>
    <name evidence="5" type="ORF">TGAM01_v209119</name>
</gene>
<comment type="caution">
    <text evidence="5">The sequence shown here is derived from an EMBL/GenBank/DDBJ whole genome shotgun (WGS) entry which is preliminary data.</text>
</comment>
<evidence type="ECO:0000256" key="1">
    <source>
        <dbReference type="ARBA" id="ARBA00023242"/>
    </source>
</evidence>
<dbReference type="PANTHER" id="PTHR46910:SF1">
    <property type="entry name" value="MISCELLANEOUS ZN(II)2CYS6 TRANSCRIPTION FACTOR (EUROFUNG)-RELATED"/>
    <property type="match status" value="1"/>
</dbReference>
<feature type="region of interest" description="Disordered" evidence="2">
    <location>
        <begin position="80"/>
        <end position="112"/>
    </location>
</feature>
<name>A0A2P4ZCM1_9HYPO</name>
<evidence type="ECO:0000256" key="3">
    <source>
        <dbReference type="SAM" id="Phobius"/>
    </source>
</evidence>
<feature type="region of interest" description="Disordered" evidence="2">
    <location>
        <begin position="329"/>
        <end position="361"/>
    </location>
</feature>
<evidence type="ECO:0000259" key="4">
    <source>
        <dbReference type="SMART" id="SM00906"/>
    </source>
</evidence>
<dbReference type="GeneID" id="29982105"/>
<feature type="region of interest" description="Disordered" evidence="2">
    <location>
        <begin position="130"/>
        <end position="180"/>
    </location>
</feature>
<feature type="transmembrane region" description="Helical" evidence="3">
    <location>
        <begin position="200"/>
        <end position="218"/>
    </location>
</feature>
<feature type="region of interest" description="Disordered" evidence="2">
    <location>
        <begin position="281"/>
        <end position="316"/>
    </location>
</feature>
<dbReference type="SMART" id="SM00906">
    <property type="entry name" value="Fungal_trans"/>
    <property type="match status" value="1"/>
</dbReference>
<dbReference type="CDD" id="cd12148">
    <property type="entry name" value="fungal_TF_MHR"/>
    <property type="match status" value="1"/>
</dbReference>
<reference evidence="5 6" key="1">
    <citation type="journal article" date="2016" name="Genome Announc.">
        <title>Draft Whole-Genome Sequence of Trichoderma gamsii T6085, a Promising Biocontrol Agent of Fusarium Head Blight on Wheat.</title>
        <authorList>
            <person name="Baroncelli R."/>
            <person name="Zapparata A."/>
            <person name="Piaggeschi G."/>
            <person name="Sarrocco S."/>
            <person name="Vannacci G."/>
        </authorList>
    </citation>
    <scope>NUCLEOTIDE SEQUENCE [LARGE SCALE GENOMIC DNA]</scope>
    <source>
        <strain evidence="5 6">T6085</strain>
    </source>
</reference>
<evidence type="ECO:0000256" key="2">
    <source>
        <dbReference type="SAM" id="MobiDB-lite"/>
    </source>
</evidence>
<dbReference type="InterPro" id="IPR007219">
    <property type="entry name" value="XnlR_reg_dom"/>
</dbReference>
<dbReference type="GO" id="GO:0003700">
    <property type="term" value="F:DNA-binding transcription factor activity"/>
    <property type="evidence" value="ECO:0007669"/>
    <property type="project" value="InterPro"/>
</dbReference>
<dbReference type="AlphaFoldDB" id="A0A2P4ZCM1"/>
<evidence type="ECO:0000313" key="6">
    <source>
        <dbReference type="Proteomes" id="UP000054821"/>
    </source>
</evidence>
<keyword evidence="3" id="KW-0472">Membrane</keyword>
<feature type="compositionally biased region" description="Low complexity" evidence="2">
    <location>
        <begin position="147"/>
        <end position="167"/>
    </location>
</feature>
<sequence length="855" mass="93775">MRRNGSSFSTPLKVEGTKQTSKIKASAHFSSLYLTVDKSPSRLESPARRFRPETRHRLRALRFSDTRKLTASALWEGKRRLEREREARGSDRQQRSAPQRAMATAATAATGPLGGGSAVTAAAGAVAAAGGQSAVPGGGALTTSPESATASSQPGSPAASTSTPPQSLVAPSTASSFHHHPRGRLVSRACDRCRRRKAKICVYTYTHILICICMPVHARPPPFFLMLRYAVQYPDTLAISPLTDVFPHQKCEYLSAVDSCTHCRDAHVQCTFDLPLARRGPKARKKSDLPGQPPSDPSALSTGARGAGAQMPPPLAFSGPAVGGLQPFNSSSLSPEAPWEPGEPLSLDNGLPRQQMGDLPGLSTIQNISTRQRWLHLAQAMTLRNTTLERVSKRCIDLFFDYLYPLTPLVYEPALREVLAYIFSQPIPGMNQPSPIAQLTPDPTAGTTPLSAAESWAGFAQLNGSRAVGSRLAPWADSTFTLVTAVCAEAAFMLPKDIFPEGESVSEIFLEASRDCLHQHLEADLENPTANSIAIRYFHSNCLHAAGKPKYSWHIFGEAIRLAQVMHLHEEASLEGLVPIEAEFRRRCFWILYLGDKSAAILNNRPITIHKYCFDTGITTLYPSGIEDEFLITASEPPRKSFISGFNANVRLWQSAADLLLEIRVLQDQMMQHFRGNLPPNHVLPSADRQHLDSLYVRFITCLDDLPPYLQSCTLAMAAMAEGNGSAESKQYVIQCTNLQVTFHCLRMVITQKFEDLSYFAPGVEQADLRKSEIVRDMLRVMNEAPFWGLQANGEPNVEKIRLIGASLLAIIHRHQDNPLATRARGDFSVLLDILTRLDSKASDQLRNTSNTVVG</sequence>